<name>A0A919NHW7_9ACTN</name>
<proteinExistence type="predicted"/>
<protein>
    <submittedName>
        <fullName evidence="1">Uncharacterized protein</fullName>
    </submittedName>
</protein>
<organism evidence="1 2">
    <name type="scientific">Paractinoplanes tereljensis</name>
    <dbReference type="NCBI Taxonomy" id="571912"/>
    <lineage>
        <taxon>Bacteria</taxon>
        <taxon>Bacillati</taxon>
        <taxon>Actinomycetota</taxon>
        <taxon>Actinomycetes</taxon>
        <taxon>Micromonosporales</taxon>
        <taxon>Micromonosporaceae</taxon>
        <taxon>Paractinoplanes</taxon>
    </lineage>
</organism>
<accession>A0A919NHW7</accession>
<dbReference type="AlphaFoldDB" id="A0A919NHW7"/>
<dbReference type="EMBL" id="BOMY01000008">
    <property type="protein sequence ID" value="GIF18420.1"/>
    <property type="molecule type" value="Genomic_DNA"/>
</dbReference>
<evidence type="ECO:0000313" key="2">
    <source>
        <dbReference type="Proteomes" id="UP000623608"/>
    </source>
</evidence>
<comment type="caution">
    <text evidence="1">The sequence shown here is derived from an EMBL/GenBank/DDBJ whole genome shotgun (WGS) entry which is preliminary data.</text>
</comment>
<sequence length="61" mass="6243">MQVVASVAILRINCVINFLFRRAGEFPGGHLAAAGARPGVAPRENCSDGTLPGAYLSAVCG</sequence>
<dbReference type="Proteomes" id="UP000623608">
    <property type="component" value="Unassembled WGS sequence"/>
</dbReference>
<keyword evidence="2" id="KW-1185">Reference proteome</keyword>
<evidence type="ECO:0000313" key="1">
    <source>
        <dbReference type="EMBL" id="GIF18420.1"/>
    </source>
</evidence>
<reference evidence="1" key="1">
    <citation type="submission" date="2021-01" db="EMBL/GenBank/DDBJ databases">
        <title>Whole genome shotgun sequence of Actinoplanes tereljensis NBRC 105297.</title>
        <authorList>
            <person name="Komaki H."/>
            <person name="Tamura T."/>
        </authorList>
    </citation>
    <scope>NUCLEOTIDE SEQUENCE</scope>
    <source>
        <strain evidence="1">NBRC 105297</strain>
    </source>
</reference>
<gene>
    <name evidence="1" type="ORF">Ate02nite_11500</name>
</gene>